<dbReference type="AlphaFoldDB" id="A0A1J8QD56"/>
<dbReference type="Pfam" id="PF24626">
    <property type="entry name" value="SH3_Tf2-1"/>
    <property type="match status" value="1"/>
</dbReference>
<feature type="domain" description="Tf2-1-like SH3-like" evidence="1">
    <location>
        <begin position="54"/>
        <end position="118"/>
    </location>
</feature>
<organism evidence="2 3">
    <name type="scientific">Rhizopogon vesiculosus</name>
    <dbReference type="NCBI Taxonomy" id="180088"/>
    <lineage>
        <taxon>Eukaryota</taxon>
        <taxon>Fungi</taxon>
        <taxon>Dikarya</taxon>
        <taxon>Basidiomycota</taxon>
        <taxon>Agaricomycotina</taxon>
        <taxon>Agaricomycetes</taxon>
        <taxon>Agaricomycetidae</taxon>
        <taxon>Boletales</taxon>
        <taxon>Suillineae</taxon>
        <taxon>Rhizopogonaceae</taxon>
        <taxon>Rhizopogon</taxon>
    </lineage>
</organism>
<evidence type="ECO:0000313" key="2">
    <source>
        <dbReference type="EMBL" id="OJA11280.1"/>
    </source>
</evidence>
<comment type="caution">
    <text evidence="2">The sequence shown here is derived from an EMBL/GenBank/DDBJ whole genome shotgun (WGS) entry which is preliminary data.</text>
</comment>
<evidence type="ECO:0000259" key="1">
    <source>
        <dbReference type="Pfam" id="PF24626"/>
    </source>
</evidence>
<dbReference type="InterPro" id="IPR056924">
    <property type="entry name" value="SH3_Tf2-1"/>
</dbReference>
<name>A0A1J8QD56_9AGAM</name>
<reference evidence="2 3" key="1">
    <citation type="submission" date="2016-03" db="EMBL/GenBank/DDBJ databases">
        <title>Comparative genomics of the ectomycorrhizal sister species Rhizopogon vinicolor and Rhizopogon vesiculosus (Basidiomycota: Boletales) reveals a divergence of the mating type B locus.</title>
        <authorList>
            <person name="Mujic A.B."/>
            <person name="Kuo A."/>
            <person name="Tritt A."/>
            <person name="Lipzen A."/>
            <person name="Chen C."/>
            <person name="Johnson J."/>
            <person name="Sharma A."/>
            <person name="Barry K."/>
            <person name="Grigoriev I.V."/>
            <person name="Spatafora J.W."/>
        </authorList>
    </citation>
    <scope>NUCLEOTIDE SEQUENCE [LARGE SCALE GENOMIC DNA]</scope>
    <source>
        <strain evidence="2 3">AM-OR11-056</strain>
    </source>
</reference>
<dbReference type="STRING" id="180088.A0A1J8QD56"/>
<evidence type="ECO:0000313" key="3">
    <source>
        <dbReference type="Proteomes" id="UP000183567"/>
    </source>
</evidence>
<keyword evidence="3" id="KW-1185">Reference proteome</keyword>
<protein>
    <recommendedName>
        <fullName evidence="1">Tf2-1-like SH3-like domain-containing protein</fullName>
    </recommendedName>
</protein>
<accession>A0A1J8QD56</accession>
<gene>
    <name evidence="2" type="ORF">AZE42_13313</name>
</gene>
<dbReference type="EMBL" id="LVVM01005129">
    <property type="protein sequence ID" value="OJA11280.1"/>
    <property type="molecule type" value="Genomic_DNA"/>
</dbReference>
<dbReference type="OrthoDB" id="2641861at2759"/>
<sequence length="398" mass="45126">MLWESETEYPGVVKFAQGMKEALMHAHNAIIEAYVGQAKQANKHRRPATFKVNDLVYLSTKNLRIPKGRACKLIPKFIGPFRIAKVITKGATYRLDLSAELWSHRVHNAFHASLLRPHWPNDDRWFPGRQLHQLPGFMETPSEWAVNQILSHSGKGEDTTFELQWSTGDVTWAPLNEVKHLQVFMEYCEAQSLTWVAGTRGATLTIASMMLGAGTMGRPIMSSLGGYKLNRNGEVDQQLTYHPETGSLHTLHTHLPPYPPRPLIPIMDMNHTTDIRYTAEQWIGWKKYAKDLMAFIQHKGTFPGKPPVGYVEVYRKRQIFMPILDEHHMLICEYYGQAQPASTVGEVHMPASLLSKIVAKLHDNLAPAHPPQRVIYMGGNGGVRQYHQWGHGSVVFLE</sequence>
<dbReference type="Proteomes" id="UP000183567">
    <property type="component" value="Unassembled WGS sequence"/>
</dbReference>
<proteinExistence type="predicted"/>